<feature type="region of interest" description="Disordered" evidence="4">
    <location>
        <begin position="1"/>
        <end position="22"/>
    </location>
</feature>
<evidence type="ECO:0000313" key="6">
    <source>
        <dbReference type="EMBL" id="TWT72008.1"/>
    </source>
</evidence>
<dbReference type="PROSITE" id="PS50893">
    <property type="entry name" value="ABC_TRANSPORTER_2"/>
    <property type="match status" value="1"/>
</dbReference>
<keyword evidence="7" id="KW-1185">Reference proteome</keyword>
<name>A0A5C5YAP2_9PLAN</name>
<keyword evidence="3 6" id="KW-0067">ATP-binding</keyword>
<dbReference type="SMART" id="SM00382">
    <property type="entry name" value="AAA"/>
    <property type="match status" value="1"/>
</dbReference>
<evidence type="ECO:0000256" key="3">
    <source>
        <dbReference type="ARBA" id="ARBA00022840"/>
    </source>
</evidence>
<feature type="region of interest" description="Disordered" evidence="4">
    <location>
        <begin position="368"/>
        <end position="408"/>
    </location>
</feature>
<accession>A0A5C5YAP2</accession>
<dbReference type="EMBL" id="SJPL01000001">
    <property type="protein sequence ID" value="TWT72008.1"/>
    <property type="molecule type" value="Genomic_DNA"/>
</dbReference>
<evidence type="ECO:0000313" key="7">
    <source>
        <dbReference type="Proteomes" id="UP000317238"/>
    </source>
</evidence>
<feature type="compositionally biased region" description="Basic and acidic residues" evidence="4">
    <location>
        <begin position="11"/>
        <end position="22"/>
    </location>
</feature>
<dbReference type="EC" id="3.6.3.-" evidence="6"/>
<dbReference type="AlphaFoldDB" id="A0A5C5YAP2"/>
<dbReference type="SUPFAM" id="SSF52540">
    <property type="entry name" value="P-loop containing nucleoside triphosphate hydrolases"/>
    <property type="match status" value="1"/>
</dbReference>
<feature type="region of interest" description="Disordered" evidence="4">
    <location>
        <begin position="68"/>
        <end position="87"/>
    </location>
</feature>
<gene>
    <name evidence="6" type="ORF">Pan14r_43250</name>
</gene>
<dbReference type="InterPro" id="IPR003593">
    <property type="entry name" value="AAA+_ATPase"/>
</dbReference>
<keyword evidence="6" id="KW-0378">Hydrolase</keyword>
<proteinExistence type="predicted"/>
<evidence type="ECO:0000256" key="2">
    <source>
        <dbReference type="ARBA" id="ARBA00022741"/>
    </source>
</evidence>
<evidence type="ECO:0000256" key="4">
    <source>
        <dbReference type="SAM" id="MobiDB-lite"/>
    </source>
</evidence>
<comment type="caution">
    <text evidence="6">The sequence shown here is derived from an EMBL/GenBank/DDBJ whole genome shotgun (WGS) entry which is preliminary data.</text>
</comment>
<dbReference type="InterPro" id="IPR003439">
    <property type="entry name" value="ABC_transporter-like_ATP-bd"/>
</dbReference>
<dbReference type="PANTHER" id="PTHR42939">
    <property type="entry name" value="ABC TRANSPORTER ATP-BINDING PROTEIN ALBC-RELATED"/>
    <property type="match status" value="1"/>
</dbReference>
<dbReference type="PANTHER" id="PTHR42939:SF1">
    <property type="entry name" value="ABC TRANSPORTER ATP-BINDING PROTEIN ALBC-RELATED"/>
    <property type="match status" value="1"/>
</dbReference>
<dbReference type="Pfam" id="PF00005">
    <property type="entry name" value="ABC_tran"/>
    <property type="match status" value="1"/>
</dbReference>
<dbReference type="InterPro" id="IPR027417">
    <property type="entry name" value="P-loop_NTPase"/>
</dbReference>
<reference evidence="6 7" key="1">
    <citation type="submission" date="2019-02" db="EMBL/GenBank/DDBJ databases">
        <title>Deep-cultivation of Planctomycetes and their phenomic and genomic characterization uncovers novel biology.</title>
        <authorList>
            <person name="Wiegand S."/>
            <person name="Jogler M."/>
            <person name="Boedeker C."/>
            <person name="Pinto D."/>
            <person name="Vollmers J."/>
            <person name="Rivas-Marin E."/>
            <person name="Kohn T."/>
            <person name="Peeters S.H."/>
            <person name="Heuer A."/>
            <person name="Rast P."/>
            <person name="Oberbeckmann S."/>
            <person name="Bunk B."/>
            <person name="Jeske O."/>
            <person name="Meyerdierks A."/>
            <person name="Storesund J.E."/>
            <person name="Kallscheuer N."/>
            <person name="Luecker S."/>
            <person name="Lage O.M."/>
            <person name="Pohl T."/>
            <person name="Merkel B.J."/>
            <person name="Hornburger P."/>
            <person name="Mueller R.-W."/>
            <person name="Bruemmer F."/>
            <person name="Labrenz M."/>
            <person name="Spormann A.M."/>
            <person name="Op Den Camp H."/>
            <person name="Overmann J."/>
            <person name="Amann R."/>
            <person name="Jetten M.S.M."/>
            <person name="Mascher T."/>
            <person name="Medema M.H."/>
            <person name="Devos D.P."/>
            <person name="Kaster A.-K."/>
            <person name="Ovreas L."/>
            <person name="Rohde M."/>
            <person name="Galperin M.Y."/>
            <person name="Jogler C."/>
        </authorList>
    </citation>
    <scope>NUCLEOTIDE SEQUENCE [LARGE SCALE GENOMIC DNA]</scope>
    <source>
        <strain evidence="6 7">Pan14r</strain>
    </source>
</reference>
<feature type="domain" description="ABC transporter" evidence="5">
    <location>
        <begin position="91"/>
        <end position="325"/>
    </location>
</feature>
<keyword evidence="1" id="KW-0813">Transport</keyword>
<evidence type="ECO:0000259" key="5">
    <source>
        <dbReference type="PROSITE" id="PS50893"/>
    </source>
</evidence>
<organism evidence="6 7">
    <name type="scientific">Crateriforma conspicua</name>
    <dbReference type="NCBI Taxonomy" id="2527996"/>
    <lineage>
        <taxon>Bacteria</taxon>
        <taxon>Pseudomonadati</taxon>
        <taxon>Planctomycetota</taxon>
        <taxon>Planctomycetia</taxon>
        <taxon>Planctomycetales</taxon>
        <taxon>Planctomycetaceae</taxon>
        <taxon>Crateriforma</taxon>
    </lineage>
</organism>
<evidence type="ECO:0000256" key="1">
    <source>
        <dbReference type="ARBA" id="ARBA00022448"/>
    </source>
</evidence>
<dbReference type="Proteomes" id="UP000317238">
    <property type="component" value="Unassembled WGS sequence"/>
</dbReference>
<dbReference type="CDD" id="cd03230">
    <property type="entry name" value="ABC_DR_subfamily_A"/>
    <property type="match status" value="1"/>
</dbReference>
<dbReference type="GO" id="GO:0005524">
    <property type="term" value="F:ATP binding"/>
    <property type="evidence" value="ECO:0007669"/>
    <property type="project" value="UniProtKB-KW"/>
</dbReference>
<keyword evidence="2" id="KW-0547">Nucleotide-binding</keyword>
<dbReference type="GO" id="GO:0016887">
    <property type="term" value="F:ATP hydrolysis activity"/>
    <property type="evidence" value="ECO:0007669"/>
    <property type="project" value="InterPro"/>
</dbReference>
<dbReference type="InterPro" id="IPR051782">
    <property type="entry name" value="ABC_Transporter_VariousFunc"/>
</dbReference>
<protein>
    <submittedName>
        <fullName evidence="6">Fluoroquinolones export ATP-binding protein</fullName>
        <ecNumber evidence="6">3.6.3.-</ecNumber>
    </submittedName>
</protein>
<dbReference type="Gene3D" id="3.40.50.300">
    <property type="entry name" value="P-loop containing nucleotide triphosphate hydrolases"/>
    <property type="match status" value="1"/>
</dbReference>
<sequence length="408" mass="44622">MSGRSWPNRHVHYDGRGESEFSGRRTPVASIAYAGSESILGPRLIAFFFVIFLSESFPVANDAAAVAESQPDSHTDPTSAPAGAPDSGVVIETRNLSKVYRDFWGRRKVNALKSLDIEVRRGEIFGLLGPNGSGKSTTIKLILGLLFPSSGRVLVFDKDASETQKNERIGYLPEESYLYKFLTAEETLDFYGRLFNMSAADRKRRVAELIQMVGLHGAKHRQLREYSKGMTRRVGLAQALINDPDLILLDEPTTGLDPIGTREMKDLILSLRDQGKTVLLCSHQLADVQDVCDRVAILHQGELKELGRVTDLLKVQDVTEVHASGLSDQAKQEIAEVIQRHGGEVKSIDNPTATMEDLFLNIVRESEARPGARRVSAPATGENQAAGEGPDAGLRRDDGASADDQAEG</sequence>